<organism evidence="1 2">
    <name type="scientific">Bacteroides thetaiotaomicron</name>
    <dbReference type="NCBI Taxonomy" id="818"/>
    <lineage>
        <taxon>Bacteria</taxon>
        <taxon>Pseudomonadati</taxon>
        <taxon>Bacteroidota</taxon>
        <taxon>Bacteroidia</taxon>
        <taxon>Bacteroidales</taxon>
        <taxon>Bacteroidaceae</taxon>
        <taxon>Bacteroides</taxon>
    </lineage>
</organism>
<dbReference type="Proteomes" id="UP001217776">
    <property type="component" value="Unassembled WGS sequence"/>
</dbReference>
<sequence length="135" mass="15942">MRTLILSIWISVILLPFSGCTHDDKELLAFYLSQPRDPKLIGKWQFLADPSMFQIYNEDGYIYNYSDGDINPEGSQGDCWFTEGDSVLRRYIYTGSRFTLSKELPVQYYKIEGDYLYINDNNFFRLTPTYKRVKK</sequence>
<reference evidence="1" key="1">
    <citation type="submission" date="2022-10" db="EMBL/GenBank/DDBJ databases">
        <title>Human gut microbiome strain richness.</title>
        <authorList>
            <person name="Chen-Liaw A."/>
        </authorList>
    </citation>
    <scope>NUCLEOTIDE SEQUENCE</scope>
    <source>
        <strain evidence="1">1001283st1_A3_1001283B150304_161114</strain>
    </source>
</reference>
<name>A0AAP3WFA4_BACT4</name>
<dbReference type="AlphaFoldDB" id="A0AAP3WFA4"/>
<gene>
    <name evidence="1" type="ORF">PO127_15375</name>
</gene>
<evidence type="ECO:0000313" key="2">
    <source>
        <dbReference type="Proteomes" id="UP001217776"/>
    </source>
</evidence>
<proteinExistence type="predicted"/>
<accession>A0AAP3WFA4</accession>
<dbReference type="RefSeq" id="WP_195601233.1">
    <property type="nucleotide sequence ID" value="NZ_CP103075.1"/>
</dbReference>
<evidence type="ECO:0000313" key="1">
    <source>
        <dbReference type="EMBL" id="MDC2237123.1"/>
    </source>
</evidence>
<comment type="caution">
    <text evidence="1">The sequence shown here is derived from an EMBL/GenBank/DDBJ whole genome shotgun (WGS) entry which is preliminary data.</text>
</comment>
<dbReference type="EMBL" id="JAQNVG010000025">
    <property type="protein sequence ID" value="MDC2237123.1"/>
    <property type="molecule type" value="Genomic_DNA"/>
</dbReference>
<protein>
    <submittedName>
        <fullName evidence="1">Uncharacterized protein</fullName>
    </submittedName>
</protein>